<protein>
    <submittedName>
        <fullName evidence="3">Aminopeptidase</fullName>
    </submittedName>
</protein>
<evidence type="ECO:0000313" key="4">
    <source>
        <dbReference type="Proteomes" id="UP000469523"/>
    </source>
</evidence>
<dbReference type="InterPro" id="IPR036177">
    <property type="entry name" value="Peptidase_M55_sf"/>
</dbReference>
<feature type="active site" description="Nucleophile" evidence="1">
    <location>
        <position position="117"/>
    </location>
</feature>
<keyword evidence="3" id="KW-0031">Aminopeptidase</keyword>
<dbReference type="SUPFAM" id="SSF63992">
    <property type="entry name" value="Dipeptide transport protein"/>
    <property type="match status" value="1"/>
</dbReference>
<organism evidence="3 4">
    <name type="scientific">Tissierella pigra</name>
    <dbReference type="NCBI Taxonomy" id="2607614"/>
    <lineage>
        <taxon>Bacteria</taxon>
        <taxon>Bacillati</taxon>
        <taxon>Bacillota</taxon>
        <taxon>Tissierellia</taxon>
        <taxon>Tissierellales</taxon>
        <taxon>Tissierellaceae</taxon>
        <taxon>Tissierella</taxon>
    </lineage>
</organism>
<evidence type="ECO:0000256" key="1">
    <source>
        <dbReference type="PIRSR" id="PIRSR015853-1"/>
    </source>
</evidence>
<dbReference type="Proteomes" id="UP000469523">
    <property type="component" value="Unassembled WGS sequence"/>
</dbReference>
<feature type="binding site" evidence="2">
    <location>
        <position position="8"/>
    </location>
    <ligand>
        <name>Zn(2+)</name>
        <dbReference type="ChEBI" id="CHEBI:29105"/>
        <label>1</label>
    </ligand>
</feature>
<sequence length="265" mass="29497">MKVYISVDIEGITGVTNWNETELGHGEWQWAVEQMIKETIAACEGACDAGATEIIIKDAHDSARNMNISRFPKEAKVIRGWDSSPESMMAGIDESFDATIFIGYHSAAGEDGNPLAHTMNSKKITWIKINGEIASEFAINTFISEYYNVPAVFLSGDKMLCESAKKLIPNIETVDVKVGKGGATFNIHPDTACELIKEGVKNGLQKIDKCKIESPKEFKMEIRFREHQDARRASYYPGVTLIDPHTVEYIGQNIQEIITAKMFIL</sequence>
<keyword evidence="3" id="KW-0645">Protease</keyword>
<feature type="binding site" evidence="2">
    <location>
        <position position="8"/>
    </location>
    <ligand>
        <name>Zn(2+)</name>
        <dbReference type="ChEBI" id="CHEBI:29105"/>
        <label>2</label>
    </ligand>
</feature>
<dbReference type="InterPro" id="IPR027476">
    <property type="entry name" value="DppA_N"/>
</dbReference>
<dbReference type="Gene3D" id="3.30.1360.130">
    <property type="entry name" value="Dipeptide transport protein"/>
    <property type="match status" value="1"/>
</dbReference>
<gene>
    <name evidence="3" type="ORF">FYJ83_15340</name>
</gene>
<dbReference type="AlphaFoldDB" id="A0A6N7XMU8"/>
<keyword evidence="3" id="KW-0378">Hydrolase</keyword>
<name>A0A6N7XMU8_9FIRM</name>
<comment type="caution">
    <text evidence="3">The sequence shown here is derived from an EMBL/GenBank/DDBJ whole genome shotgun (WGS) entry which is preliminary data.</text>
</comment>
<keyword evidence="2" id="KW-0862">Zinc</keyword>
<proteinExistence type="predicted"/>
<keyword evidence="2" id="KW-0479">Metal-binding</keyword>
<dbReference type="Pfam" id="PF04951">
    <property type="entry name" value="Peptidase_M55"/>
    <property type="match status" value="1"/>
</dbReference>
<dbReference type="PIRSF" id="PIRSF015853">
    <property type="entry name" value="Pep_DppA"/>
    <property type="match status" value="1"/>
</dbReference>
<dbReference type="GO" id="GO:0046872">
    <property type="term" value="F:metal ion binding"/>
    <property type="evidence" value="ECO:0007669"/>
    <property type="project" value="UniProtKB-KW"/>
</dbReference>
<keyword evidence="4" id="KW-1185">Reference proteome</keyword>
<dbReference type="EMBL" id="VUNQ01000045">
    <property type="protein sequence ID" value="MSU02836.1"/>
    <property type="molecule type" value="Genomic_DNA"/>
</dbReference>
<feature type="binding site" evidence="2">
    <location>
        <position position="136"/>
    </location>
    <ligand>
        <name>Zn(2+)</name>
        <dbReference type="ChEBI" id="CHEBI:29105"/>
        <label>2</label>
    </ligand>
</feature>
<dbReference type="Gene3D" id="3.40.50.10780">
    <property type="entry name" value="Dipeptide transport protein"/>
    <property type="match status" value="1"/>
</dbReference>
<reference evidence="3 4" key="1">
    <citation type="submission" date="2019-09" db="EMBL/GenBank/DDBJ databases">
        <title>In-depth cultivation of the pig gut microbiome towards novel bacterial diversity and tailored functional studies.</title>
        <authorList>
            <person name="Wylensek D."/>
            <person name="Hitch T.C.A."/>
            <person name="Clavel T."/>
        </authorList>
    </citation>
    <scope>NUCLEOTIDE SEQUENCE [LARGE SCALE GENOMIC DNA]</scope>
    <source>
        <strain evidence="3 4">WCA3-693-APC-4?</strain>
    </source>
</reference>
<feature type="binding site" evidence="2">
    <location>
        <position position="105"/>
    </location>
    <ligand>
        <name>Zn(2+)</name>
        <dbReference type="ChEBI" id="CHEBI:29105"/>
        <label>2</label>
    </ligand>
</feature>
<dbReference type="CDD" id="cd08770">
    <property type="entry name" value="DAP_dppA_3"/>
    <property type="match status" value="1"/>
</dbReference>
<evidence type="ECO:0000256" key="2">
    <source>
        <dbReference type="PIRSR" id="PIRSR015853-2"/>
    </source>
</evidence>
<dbReference type="InterPro" id="IPR007035">
    <property type="entry name" value="Peptidase_M55"/>
</dbReference>
<feature type="binding site" evidence="2">
    <location>
        <position position="60"/>
    </location>
    <ligand>
        <name>Zn(2+)</name>
        <dbReference type="ChEBI" id="CHEBI:29105"/>
        <label>2</label>
    </ligand>
</feature>
<dbReference type="GO" id="GO:0004177">
    <property type="term" value="F:aminopeptidase activity"/>
    <property type="evidence" value="ECO:0007669"/>
    <property type="project" value="UniProtKB-KW"/>
</dbReference>
<feature type="binding site" evidence="2">
    <location>
        <position position="10"/>
    </location>
    <ligand>
        <name>Zn(2+)</name>
        <dbReference type="ChEBI" id="CHEBI:29105"/>
        <label>1</label>
    </ligand>
</feature>
<evidence type="ECO:0000313" key="3">
    <source>
        <dbReference type="EMBL" id="MSU02836.1"/>
    </source>
</evidence>
<accession>A0A6N7XMU8</accession>
<dbReference type="RefSeq" id="WP_154442044.1">
    <property type="nucleotide sequence ID" value="NZ_JAHLPJ010000001.1"/>
</dbReference>